<dbReference type="GO" id="GO:0080043">
    <property type="term" value="F:quercetin 3-O-glucosyltransferase activity"/>
    <property type="evidence" value="ECO:0007669"/>
    <property type="project" value="TreeGrafter"/>
</dbReference>
<dbReference type="SUPFAM" id="SSF53756">
    <property type="entry name" value="UDP-Glycosyltransferase/glycogen phosphorylase"/>
    <property type="match status" value="1"/>
</dbReference>
<proteinExistence type="inferred from homology"/>
<organism evidence="2 3">
    <name type="scientific">Quercus suber</name>
    <name type="common">Cork oak</name>
    <dbReference type="NCBI Taxonomy" id="58331"/>
    <lineage>
        <taxon>Eukaryota</taxon>
        <taxon>Viridiplantae</taxon>
        <taxon>Streptophyta</taxon>
        <taxon>Embryophyta</taxon>
        <taxon>Tracheophyta</taxon>
        <taxon>Spermatophyta</taxon>
        <taxon>Magnoliopsida</taxon>
        <taxon>eudicotyledons</taxon>
        <taxon>Gunneridae</taxon>
        <taxon>Pentapetalae</taxon>
        <taxon>rosids</taxon>
        <taxon>fabids</taxon>
        <taxon>Fagales</taxon>
        <taxon>Fagaceae</taxon>
        <taxon>Quercus</taxon>
    </lineage>
</organism>
<protein>
    <submittedName>
        <fullName evidence="2">Udp-glycosyltransferase 85a8</fullName>
    </submittedName>
</protein>
<gene>
    <name evidence="2" type="primary">UGT85A8_1</name>
    <name evidence="2" type="ORF">CFP56_015543</name>
</gene>
<dbReference type="PANTHER" id="PTHR11926">
    <property type="entry name" value="GLUCOSYL/GLUCURONOSYL TRANSFERASES"/>
    <property type="match status" value="1"/>
</dbReference>
<reference evidence="2 3" key="1">
    <citation type="journal article" date="2018" name="Sci. Data">
        <title>The draft genome sequence of cork oak.</title>
        <authorList>
            <person name="Ramos A.M."/>
            <person name="Usie A."/>
            <person name="Barbosa P."/>
            <person name="Barros P.M."/>
            <person name="Capote T."/>
            <person name="Chaves I."/>
            <person name="Simoes F."/>
            <person name="Abreu I."/>
            <person name="Carrasquinho I."/>
            <person name="Faro C."/>
            <person name="Guimaraes J.B."/>
            <person name="Mendonca D."/>
            <person name="Nobrega F."/>
            <person name="Rodrigues L."/>
            <person name="Saibo N.J.M."/>
            <person name="Varela M.C."/>
            <person name="Egas C."/>
            <person name="Matos J."/>
            <person name="Miguel C.M."/>
            <person name="Oliveira M.M."/>
            <person name="Ricardo C.P."/>
            <person name="Goncalves S."/>
        </authorList>
    </citation>
    <scope>NUCLEOTIDE SEQUENCE [LARGE SCALE GENOMIC DNA]</scope>
    <source>
        <strain evidence="3">cv. HL8</strain>
    </source>
</reference>
<dbReference type="AlphaFoldDB" id="A0AAW0KTM1"/>
<sequence length="87" mass="10007">MLSWPFFAEQHTNCRYSCIEWGIGMEIDNNVQRDVVEKLARELMDGEKGKEMKKNVIELKTKAEEATKPGGSSYKNMEKLIAKVLQI</sequence>
<dbReference type="PANTHER" id="PTHR11926:SF1498">
    <property type="entry name" value="GLYCOSYLTRANSFERASE"/>
    <property type="match status" value="1"/>
</dbReference>
<comment type="caution">
    <text evidence="2">The sequence shown here is derived from an EMBL/GenBank/DDBJ whole genome shotgun (WGS) entry which is preliminary data.</text>
</comment>
<accession>A0AAW0KTM1</accession>
<name>A0AAW0KTM1_QUESU</name>
<comment type="similarity">
    <text evidence="1">Belongs to the UDP-glycosyltransferase family.</text>
</comment>
<evidence type="ECO:0000313" key="2">
    <source>
        <dbReference type="EMBL" id="KAK7841341.1"/>
    </source>
</evidence>
<dbReference type="GO" id="GO:0080044">
    <property type="term" value="F:quercetin 7-O-glucosyltransferase activity"/>
    <property type="evidence" value="ECO:0007669"/>
    <property type="project" value="TreeGrafter"/>
</dbReference>
<evidence type="ECO:0000313" key="3">
    <source>
        <dbReference type="Proteomes" id="UP000237347"/>
    </source>
</evidence>
<dbReference type="Gene3D" id="3.40.50.2000">
    <property type="entry name" value="Glycogen Phosphorylase B"/>
    <property type="match status" value="2"/>
</dbReference>
<dbReference type="Proteomes" id="UP000237347">
    <property type="component" value="Unassembled WGS sequence"/>
</dbReference>
<dbReference type="EMBL" id="PKMF04000243">
    <property type="protein sequence ID" value="KAK7841341.1"/>
    <property type="molecule type" value="Genomic_DNA"/>
</dbReference>
<keyword evidence="3" id="KW-1185">Reference proteome</keyword>
<evidence type="ECO:0000256" key="1">
    <source>
        <dbReference type="ARBA" id="ARBA00009995"/>
    </source>
</evidence>